<dbReference type="SUPFAM" id="SSF54001">
    <property type="entry name" value="Cysteine proteinases"/>
    <property type="match status" value="1"/>
</dbReference>
<dbReference type="InParanoid" id="G0N4I5"/>
<comment type="similarity">
    <text evidence="1">Belongs to the peptidase C48 family.</text>
</comment>
<reference evidence="6" key="1">
    <citation type="submission" date="2011-07" db="EMBL/GenBank/DDBJ databases">
        <authorList>
            <consortium name="Caenorhabditis brenneri Sequencing and Analysis Consortium"/>
            <person name="Wilson R.K."/>
        </authorList>
    </citation>
    <scope>NUCLEOTIDE SEQUENCE [LARGE SCALE GENOMIC DNA]</scope>
    <source>
        <strain evidence="6">PB2801</strain>
    </source>
</reference>
<organism evidence="6">
    <name type="scientific">Caenorhabditis brenneri</name>
    <name type="common">Nematode worm</name>
    <dbReference type="NCBI Taxonomy" id="135651"/>
    <lineage>
        <taxon>Eukaryota</taxon>
        <taxon>Metazoa</taxon>
        <taxon>Ecdysozoa</taxon>
        <taxon>Nematoda</taxon>
        <taxon>Chromadorea</taxon>
        <taxon>Rhabditida</taxon>
        <taxon>Rhabditina</taxon>
        <taxon>Rhabditomorpha</taxon>
        <taxon>Rhabditoidea</taxon>
        <taxon>Rhabditidae</taxon>
        <taxon>Peloderinae</taxon>
        <taxon>Caenorhabditis</taxon>
    </lineage>
</organism>
<keyword evidence="2" id="KW-0645">Protease</keyword>
<name>G0N4I5_CAEBE</name>
<protein>
    <recommendedName>
        <fullName evidence="4">Ubiquitin-like protease family profile domain-containing protein</fullName>
    </recommendedName>
</protein>
<evidence type="ECO:0000256" key="2">
    <source>
        <dbReference type="ARBA" id="ARBA00022670"/>
    </source>
</evidence>
<accession>G0N4I5</accession>
<keyword evidence="6" id="KW-1185">Reference proteome</keyword>
<keyword evidence="3" id="KW-0378">Hydrolase</keyword>
<evidence type="ECO:0000313" key="5">
    <source>
        <dbReference type="EMBL" id="EGT52477.1"/>
    </source>
</evidence>
<dbReference type="AlphaFoldDB" id="G0N4I5"/>
<dbReference type="GO" id="GO:0006508">
    <property type="term" value="P:proteolysis"/>
    <property type="evidence" value="ECO:0007669"/>
    <property type="project" value="UniProtKB-KW"/>
</dbReference>
<gene>
    <name evidence="5" type="ORF">CAEBREN_19398</name>
</gene>
<evidence type="ECO:0000259" key="4">
    <source>
        <dbReference type="Pfam" id="PF02902"/>
    </source>
</evidence>
<dbReference type="GO" id="GO:0008234">
    <property type="term" value="F:cysteine-type peptidase activity"/>
    <property type="evidence" value="ECO:0007669"/>
    <property type="project" value="InterPro"/>
</dbReference>
<dbReference type="InterPro" id="IPR038765">
    <property type="entry name" value="Papain-like_cys_pep_sf"/>
</dbReference>
<evidence type="ECO:0000256" key="3">
    <source>
        <dbReference type="ARBA" id="ARBA00022801"/>
    </source>
</evidence>
<dbReference type="EMBL" id="GL379837">
    <property type="protein sequence ID" value="EGT52477.1"/>
    <property type="molecule type" value="Genomic_DNA"/>
</dbReference>
<feature type="domain" description="Ubiquitin-like protease family profile" evidence="4">
    <location>
        <begin position="9"/>
        <end position="36"/>
    </location>
</feature>
<proteinExistence type="inferred from homology"/>
<dbReference type="Pfam" id="PF02902">
    <property type="entry name" value="Peptidase_C48"/>
    <property type="match status" value="1"/>
</dbReference>
<dbReference type="HOGENOM" id="CLU_2173226_0_0_1"/>
<evidence type="ECO:0000256" key="1">
    <source>
        <dbReference type="ARBA" id="ARBA00005234"/>
    </source>
</evidence>
<dbReference type="Gene3D" id="1.10.418.20">
    <property type="match status" value="1"/>
</dbReference>
<dbReference type="InterPro" id="IPR003653">
    <property type="entry name" value="Peptidase_C48_C"/>
</dbReference>
<sequence>MHLVLVEPEGQPVQQNSYDCGPFVAHFLEHLLDEKRGIFSNEKFMKGDLRWDEIKEFSDVHAQSERQLTKAMILKLAPKDYHEKIEEIIANSLKPTVSRPAIPAMNQLPQ</sequence>
<evidence type="ECO:0000313" key="6">
    <source>
        <dbReference type="Proteomes" id="UP000008068"/>
    </source>
</evidence>
<dbReference type="Proteomes" id="UP000008068">
    <property type="component" value="Unassembled WGS sequence"/>
</dbReference>